<gene>
    <name evidence="1" type="ORF">GAB14E_1224</name>
</gene>
<name>A0A099L5F4_COLPS</name>
<reference evidence="1 2" key="1">
    <citation type="submission" date="2014-08" db="EMBL/GenBank/DDBJ databases">
        <title>Genomic and Phenotypic Diversity of Colwellia psychrerythraea strains from Disparate Marine Basins.</title>
        <authorList>
            <person name="Techtmann S.M."/>
            <person name="Stelling S.C."/>
            <person name="Utturkar S.M."/>
            <person name="Alshibli N."/>
            <person name="Harris A."/>
            <person name="Brown S.D."/>
            <person name="Hazen T.C."/>
        </authorList>
    </citation>
    <scope>NUCLEOTIDE SEQUENCE [LARGE SCALE GENOMIC DNA]</scope>
    <source>
        <strain evidence="1 2">GAB14E</strain>
    </source>
</reference>
<accession>A0A099L5F4</accession>
<sequence>MGAEKNKRFKPKERFAGIPHIVMSHPDYIGLGGNAVKLLLEAARQYNGRNNGKLCFPWSQMSQRGWRSQETLQTAKNKLLANNLFVISKYGGFLNGRGVPQYYAITWQSIDEIIGFEMDIEPSNTPVRSFNL</sequence>
<proteinExistence type="predicted"/>
<comment type="caution">
    <text evidence="1">The sequence shown here is derived from an EMBL/GenBank/DDBJ whole genome shotgun (WGS) entry which is preliminary data.</text>
</comment>
<dbReference type="Proteomes" id="UP000029868">
    <property type="component" value="Unassembled WGS sequence"/>
</dbReference>
<dbReference type="PATRIC" id="fig|28229.3.peg.381"/>
<evidence type="ECO:0000313" key="2">
    <source>
        <dbReference type="Proteomes" id="UP000029868"/>
    </source>
</evidence>
<dbReference type="AlphaFoldDB" id="A0A099L5F4"/>
<protein>
    <submittedName>
        <fullName evidence="1">Uncharacterized protein</fullName>
    </submittedName>
</protein>
<organism evidence="1 2">
    <name type="scientific">Colwellia psychrerythraea</name>
    <name type="common">Vibrio psychroerythus</name>
    <dbReference type="NCBI Taxonomy" id="28229"/>
    <lineage>
        <taxon>Bacteria</taxon>
        <taxon>Pseudomonadati</taxon>
        <taxon>Pseudomonadota</taxon>
        <taxon>Gammaproteobacteria</taxon>
        <taxon>Alteromonadales</taxon>
        <taxon>Colwelliaceae</taxon>
        <taxon>Colwellia</taxon>
    </lineage>
</organism>
<evidence type="ECO:0000313" key="1">
    <source>
        <dbReference type="EMBL" id="KGJ97635.1"/>
    </source>
</evidence>
<dbReference type="EMBL" id="JQEC01000002">
    <property type="protein sequence ID" value="KGJ97635.1"/>
    <property type="molecule type" value="Genomic_DNA"/>
</dbReference>